<keyword evidence="4 6" id="KW-1133">Transmembrane helix</keyword>
<sequence>MFNYYLKLALISMRKSPILVFLMVFALAIGVAASMTTITVNYLSSKNPLPHKENNLFAVQLDNWSIEKSWREPDITPFHLTYIDANNLLSLGEKFKHSPIAQMDMPLESTSIDGEKKTFMAQAKSVSHDFFALFDVPFLYGQAWSKEDDKNSANLVVISEKTNNKFFSGANSVGKTLIYGGEVFTIIGVTKKRTFLPKLYATNVFMFAEPEDLYFPFSTQISLGWFNEGKSIYYCQKDKASDTYESLLQSECMWILFWAEFKDKAEKEQYQQFIDNYVSDQKALGRFPRPLDNRLTSIKTWFKYQNVTNKDTQILMWLAILFLCVCLFNTVGLMLAKFTGKSSEVALRRALGASKQSIFYQYLIESLCIGLCGGVLGMLLTFISLEYFKHIYTKLNDQVMTLNIELLLSGLLLSILATLIAGIYPTIKVSRTSACMQLRQK</sequence>
<protein>
    <submittedName>
        <fullName evidence="9">Putative ABC transport system permease protein</fullName>
    </submittedName>
</protein>
<evidence type="ECO:0000313" key="10">
    <source>
        <dbReference type="Proteomes" id="UP000198862"/>
    </source>
</evidence>
<keyword evidence="10" id="KW-1185">Reference proteome</keyword>
<name>A0A1I1NCM4_9GAMM</name>
<gene>
    <name evidence="9" type="ORF">SAMN02745724_02938</name>
</gene>
<evidence type="ECO:0000256" key="3">
    <source>
        <dbReference type="ARBA" id="ARBA00022692"/>
    </source>
</evidence>
<dbReference type="PANTHER" id="PTHR30572">
    <property type="entry name" value="MEMBRANE COMPONENT OF TRANSPORTER-RELATED"/>
    <property type="match status" value="1"/>
</dbReference>
<keyword evidence="3 6" id="KW-0812">Transmembrane</keyword>
<reference evidence="9 10" key="1">
    <citation type="submission" date="2016-10" db="EMBL/GenBank/DDBJ databases">
        <authorList>
            <person name="de Groot N.N."/>
        </authorList>
    </citation>
    <scope>NUCLEOTIDE SEQUENCE [LARGE SCALE GENOMIC DNA]</scope>
    <source>
        <strain evidence="9 10">DSM 6059</strain>
    </source>
</reference>
<dbReference type="AlphaFoldDB" id="A0A1I1NCM4"/>
<comment type="subcellular location">
    <subcellularLocation>
        <location evidence="1">Cell membrane</location>
        <topology evidence="1">Multi-pass membrane protein</topology>
    </subcellularLocation>
</comment>
<dbReference type="Proteomes" id="UP000198862">
    <property type="component" value="Unassembled WGS sequence"/>
</dbReference>
<evidence type="ECO:0000256" key="1">
    <source>
        <dbReference type="ARBA" id="ARBA00004651"/>
    </source>
</evidence>
<evidence type="ECO:0000313" key="9">
    <source>
        <dbReference type="EMBL" id="SFC92533.1"/>
    </source>
</evidence>
<feature type="transmembrane region" description="Helical" evidence="6">
    <location>
        <begin position="314"/>
        <end position="338"/>
    </location>
</feature>
<evidence type="ECO:0000259" key="8">
    <source>
        <dbReference type="Pfam" id="PF12704"/>
    </source>
</evidence>
<dbReference type="Pfam" id="PF12704">
    <property type="entry name" value="MacB_PCD"/>
    <property type="match status" value="1"/>
</dbReference>
<dbReference type="InterPro" id="IPR050250">
    <property type="entry name" value="Macrolide_Exporter_MacB"/>
</dbReference>
<feature type="transmembrane region" description="Helical" evidence="6">
    <location>
        <begin position="404"/>
        <end position="427"/>
    </location>
</feature>
<dbReference type="InterPro" id="IPR003838">
    <property type="entry name" value="ABC3_permease_C"/>
</dbReference>
<organism evidence="9 10">
    <name type="scientific">Pseudoalteromonas denitrificans DSM 6059</name>
    <dbReference type="NCBI Taxonomy" id="1123010"/>
    <lineage>
        <taxon>Bacteria</taxon>
        <taxon>Pseudomonadati</taxon>
        <taxon>Pseudomonadota</taxon>
        <taxon>Gammaproteobacteria</taxon>
        <taxon>Alteromonadales</taxon>
        <taxon>Pseudoalteromonadaceae</taxon>
        <taxon>Pseudoalteromonas</taxon>
    </lineage>
</organism>
<dbReference type="OrthoDB" id="8735006at2"/>
<dbReference type="EMBL" id="FOLO01000023">
    <property type="protein sequence ID" value="SFC92533.1"/>
    <property type="molecule type" value="Genomic_DNA"/>
</dbReference>
<evidence type="ECO:0000256" key="2">
    <source>
        <dbReference type="ARBA" id="ARBA00022475"/>
    </source>
</evidence>
<dbReference type="Pfam" id="PF02687">
    <property type="entry name" value="FtsX"/>
    <property type="match status" value="1"/>
</dbReference>
<proteinExistence type="predicted"/>
<evidence type="ECO:0000256" key="4">
    <source>
        <dbReference type="ARBA" id="ARBA00022989"/>
    </source>
</evidence>
<dbReference type="STRING" id="1123010.SAMN02745724_02938"/>
<evidence type="ECO:0000259" key="7">
    <source>
        <dbReference type="Pfam" id="PF02687"/>
    </source>
</evidence>
<evidence type="ECO:0000256" key="5">
    <source>
        <dbReference type="ARBA" id="ARBA00023136"/>
    </source>
</evidence>
<dbReference type="GO" id="GO:0005886">
    <property type="term" value="C:plasma membrane"/>
    <property type="evidence" value="ECO:0007669"/>
    <property type="project" value="UniProtKB-SubCell"/>
</dbReference>
<dbReference type="InterPro" id="IPR025857">
    <property type="entry name" value="MacB_PCD"/>
</dbReference>
<feature type="domain" description="MacB-like periplasmic core" evidence="8">
    <location>
        <begin position="21"/>
        <end position="220"/>
    </location>
</feature>
<feature type="transmembrane region" description="Helical" evidence="6">
    <location>
        <begin position="359"/>
        <end position="384"/>
    </location>
</feature>
<dbReference type="PANTHER" id="PTHR30572:SF18">
    <property type="entry name" value="ABC-TYPE MACROLIDE FAMILY EXPORT SYSTEM PERMEASE COMPONENT 2"/>
    <property type="match status" value="1"/>
</dbReference>
<keyword evidence="2" id="KW-1003">Cell membrane</keyword>
<dbReference type="GO" id="GO:0022857">
    <property type="term" value="F:transmembrane transporter activity"/>
    <property type="evidence" value="ECO:0007669"/>
    <property type="project" value="TreeGrafter"/>
</dbReference>
<evidence type="ECO:0000256" key="6">
    <source>
        <dbReference type="SAM" id="Phobius"/>
    </source>
</evidence>
<keyword evidence="5 6" id="KW-0472">Membrane</keyword>
<accession>A0A1I1NCM4</accession>
<feature type="domain" description="ABC3 transporter permease C-terminal" evidence="7">
    <location>
        <begin position="318"/>
        <end position="433"/>
    </location>
</feature>